<dbReference type="Proteomes" id="UP000078290">
    <property type="component" value="Unassembled WGS sequence"/>
</dbReference>
<organism evidence="1 2">
    <name type="scientific">Parageobacillus thermoglucosidasius</name>
    <name type="common">Geobacillus thermoglucosidasius</name>
    <dbReference type="NCBI Taxonomy" id="1426"/>
    <lineage>
        <taxon>Bacteria</taxon>
        <taxon>Bacillati</taxon>
        <taxon>Bacillota</taxon>
        <taxon>Bacilli</taxon>
        <taxon>Bacillales</taxon>
        <taxon>Anoxybacillaceae</taxon>
        <taxon>Parageobacillus</taxon>
    </lineage>
</organism>
<evidence type="ECO:0000313" key="2">
    <source>
        <dbReference type="Proteomes" id="UP000078290"/>
    </source>
</evidence>
<evidence type="ECO:0000313" key="1">
    <source>
        <dbReference type="EMBL" id="OAT72032.1"/>
    </source>
</evidence>
<sequence>MENMLYDLNIIHYLLFQQVLFTVIDLEGSYYLHMTAIFLIGPLERLTGNSSSFTNKKSP</sequence>
<protein>
    <submittedName>
        <fullName evidence="1">Uncharacterized protein</fullName>
    </submittedName>
</protein>
<comment type="caution">
    <text evidence="1">The sequence shown here is derived from an EMBL/GenBank/DDBJ whole genome shotgun (WGS) entry which is preliminary data.</text>
</comment>
<gene>
    <name evidence="1" type="ORF">A7K69_11560</name>
</gene>
<dbReference type="AlphaFoldDB" id="A0A1B7KPN3"/>
<accession>A0A1B7KPN3</accession>
<proteinExistence type="predicted"/>
<dbReference type="EMBL" id="LXMA01000038">
    <property type="protein sequence ID" value="OAT72032.1"/>
    <property type="molecule type" value="Genomic_DNA"/>
</dbReference>
<name>A0A1B7KPN3_PARTM</name>
<reference evidence="2" key="1">
    <citation type="submission" date="2016-05" db="EMBL/GenBank/DDBJ databases">
        <authorList>
            <person name="Wang W."/>
            <person name="Zhu L."/>
        </authorList>
    </citation>
    <scope>NUCLEOTIDE SEQUENCE [LARGE SCALE GENOMIC DNA]</scope>
    <source>
        <strain evidence="2">W-2</strain>
    </source>
</reference>